<dbReference type="SMART" id="SM00582">
    <property type="entry name" value="RPR"/>
    <property type="match status" value="1"/>
</dbReference>
<protein>
    <recommendedName>
        <fullName evidence="2">CID domain-containing protein</fullName>
    </recommendedName>
</protein>
<evidence type="ECO:0000256" key="1">
    <source>
        <dbReference type="SAM" id="MobiDB-lite"/>
    </source>
</evidence>
<feature type="compositionally biased region" description="Pro residues" evidence="1">
    <location>
        <begin position="380"/>
        <end position="395"/>
    </location>
</feature>
<dbReference type="InterPro" id="IPR006569">
    <property type="entry name" value="CID_dom"/>
</dbReference>
<reference evidence="3 4" key="1">
    <citation type="submission" date="2023-01" db="EMBL/GenBank/DDBJ databases">
        <title>Analysis of 21 Apiospora genomes using comparative genomics revels a genus with tremendous synthesis potential of carbohydrate active enzymes and secondary metabolites.</title>
        <authorList>
            <person name="Sorensen T."/>
        </authorList>
    </citation>
    <scope>NUCLEOTIDE SEQUENCE [LARGE SCALE GENOMIC DNA]</scope>
    <source>
        <strain evidence="3 4">CBS 20057</strain>
    </source>
</reference>
<dbReference type="Pfam" id="PF11526">
    <property type="entry name" value="Pfc11_Clp1_ID"/>
    <property type="match status" value="1"/>
</dbReference>
<dbReference type="PANTHER" id="PTHR15921:SF3">
    <property type="entry name" value="PRE-MRNA CLEAVAGE COMPLEX 2 PROTEIN PCF11"/>
    <property type="match status" value="1"/>
</dbReference>
<dbReference type="Proteomes" id="UP001396898">
    <property type="component" value="Unassembled WGS sequence"/>
</dbReference>
<comment type="caution">
    <text evidence="3">The sequence shown here is derived from an EMBL/GenBank/DDBJ whole genome shotgun (WGS) entry which is preliminary data.</text>
</comment>
<feature type="region of interest" description="Disordered" evidence="1">
    <location>
        <begin position="372"/>
        <end position="408"/>
    </location>
</feature>
<dbReference type="InterPro" id="IPR045154">
    <property type="entry name" value="PCF11-like"/>
</dbReference>
<evidence type="ECO:0000313" key="4">
    <source>
        <dbReference type="Proteomes" id="UP001396898"/>
    </source>
</evidence>
<dbReference type="PANTHER" id="PTHR15921">
    <property type="entry name" value="PRE-MRNA CLEAVAGE COMPLEX II"/>
    <property type="match status" value="1"/>
</dbReference>
<dbReference type="EMBL" id="JAQQWI010000017">
    <property type="protein sequence ID" value="KAK8006413.1"/>
    <property type="molecule type" value="Genomic_DNA"/>
</dbReference>
<dbReference type="InterPro" id="IPR054127">
    <property type="entry name" value="Pcf11_C"/>
</dbReference>
<dbReference type="Gene3D" id="1.25.40.90">
    <property type="match status" value="1"/>
</dbReference>
<dbReference type="InterPro" id="IPR021605">
    <property type="entry name" value="Pcf11_Clp1-ID"/>
</dbReference>
<keyword evidence="4" id="KW-1185">Reference proteome</keyword>
<gene>
    <name evidence="3" type="ORF">PG991_012710</name>
</gene>
<dbReference type="Pfam" id="PF21936">
    <property type="entry name" value="Pcf11_C"/>
    <property type="match status" value="1"/>
</dbReference>
<name>A0ABR1RCH6_9PEZI</name>
<dbReference type="InterPro" id="IPR008942">
    <property type="entry name" value="ENTH_VHS"/>
</dbReference>
<evidence type="ECO:0000259" key="2">
    <source>
        <dbReference type="SMART" id="SM00582"/>
    </source>
</evidence>
<accession>A0ABR1RCH6</accession>
<feature type="compositionally biased region" description="Polar residues" evidence="1">
    <location>
        <begin position="221"/>
        <end position="238"/>
    </location>
</feature>
<feature type="compositionally biased region" description="Low complexity" evidence="1">
    <location>
        <begin position="209"/>
        <end position="220"/>
    </location>
</feature>
<sequence length="704" mass="76340">MASYQESEHFAEDFREALEDLQVNNRYDIQNLTMIARENTEHALAIAQTLQNHIKRVGRITQEAAFAICTRLHHQERGNALYSVLWQEAVRNIHGCLCLRGYGYPEKNGRDAQDLERAYPGSIDTRPVFPPDVTRPIENALIKARTSAMAAQQQHYRNEQQLLGRGRPMPQQPPVPYRNTPTPPNVRPSSQASGYPGNHSNGAGPFGPPAQAAGQYPQHQNISMPTRSTPQPSASTPAFQPPYPGGYGMPQPGISVDALNNDIQQLIAASRAEFARNPHDPSIQTRLKALLDLQSILQTQNLPQDQLVLIKNRIAELAVTIRATPAQTPTPVPIAPAVAVAPPPSAPPAAPKVSIDSLLGSGALAALLARSSATPQVSTPQPPPATMAIRSPPPQRADLPKPAAPAPSDALSLMDMLRKAGMIPPPSTGPASGSAPAPNHMPSMPSLPFPLPRPAVTGPPTVENMTHDISFTSSSLKQFRPHLVPLLFESLGTQCTQCGRRFTNDAEGKTKKTAHMDWHFKVNQRIAEADKAGQNRGWLVDEQDWIGTRETIDVIGGVPTAQSNATQGGSVAKAPKMQYIPVPDDPVLLNSVCPICQEKFKQVYMDEEWVWEDALCVGDRIYHASCHREATGGSSSVAAVKYGGGGRGTPEPVLGKRKAEVSPPPPFLEHIRASYLFDTRGTDHVFLKQDELTSLRAGKLKMEA</sequence>
<proteinExistence type="predicted"/>
<feature type="compositionally biased region" description="Pro residues" evidence="1">
    <location>
        <begin position="170"/>
        <end position="186"/>
    </location>
</feature>
<dbReference type="SUPFAM" id="SSF48464">
    <property type="entry name" value="ENTH/VHS domain"/>
    <property type="match status" value="1"/>
</dbReference>
<organism evidence="3 4">
    <name type="scientific">Apiospora marii</name>
    <dbReference type="NCBI Taxonomy" id="335849"/>
    <lineage>
        <taxon>Eukaryota</taxon>
        <taxon>Fungi</taxon>
        <taxon>Dikarya</taxon>
        <taxon>Ascomycota</taxon>
        <taxon>Pezizomycotina</taxon>
        <taxon>Sordariomycetes</taxon>
        <taxon>Xylariomycetidae</taxon>
        <taxon>Amphisphaeriales</taxon>
        <taxon>Apiosporaceae</taxon>
        <taxon>Apiospora</taxon>
    </lineage>
</organism>
<evidence type="ECO:0000313" key="3">
    <source>
        <dbReference type="EMBL" id="KAK8006413.1"/>
    </source>
</evidence>
<feature type="region of interest" description="Disordered" evidence="1">
    <location>
        <begin position="161"/>
        <end position="254"/>
    </location>
</feature>
<feature type="domain" description="CID" evidence="2">
    <location>
        <begin position="13"/>
        <end position="142"/>
    </location>
</feature>
<feature type="compositionally biased region" description="Polar residues" evidence="1">
    <location>
        <begin position="189"/>
        <end position="201"/>
    </location>
</feature>